<dbReference type="RefSeq" id="WP_379533185.1">
    <property type="nucleotide sequence ID" value="NZ_JBHSBI010000027.1"/>
</dbReference>
<feature type="transmembrane region" description="Helical" evidence="2">
    <location>
        <begin position="14"/>
        <end position="32"/>
    </location>
</feature>
<name>A0ABV8GKB8_9ACTN</name>
<keyword evidence="2" id="KW-0472">Membrane</keyword>
<feature type="compositionally biased region" description="Gly residues" evidence="1">
    <location>
        <begin position="92"/>
        <end position="115"/>
    </location>
</feature>
<evidence type="ECO:0000256" key="2">
    <source>
        <dbReference type="SAM" id="Phobius"/>
    </source>
</evidence>
<accession>A0ABV8GKB8</accession>
<dbReference type="Proteomes" id="UP001595851">
    <property type="component" value="Unassembled WGS sequence"/>
</dbReference>
<keyword evidence="2" id="KW-1133">Transmembrane helix</keyword>
<protein>
    <recommendedName>
        <fullName evidence="5">DUF4245 domain-containing protein</fullName>
    </recommendedName>
</protein>
<evidence type="ECO:0000256" key="1">
    <source>
        <dbReference type="SAM" id="MobiDB-lite"/>
    </source>
</evidence>
<organism evidence="3 4">
    <name type="scientific">Nonomuraea purpurea</name>
    <dbReference type="NCBI Taxonomy" id="1849276"/>
    <lineage>
        <taxon>Bacteria</taxon>
        <taxon>Bacillati</taxon>
        <taxon>Actinomycetota</taxon>
        <taxon>Actinomycetes</taxon>
        <taxon>Streptosporangiales</taxon>
        <taxon>Streptosporangiaceae</taxon>
        <taxon>Nonomuraea</taxon>
    </lineage>
</organism>
<feature type="region of interest" description="Disordered" evidence="1">
    <location>
        <begin position="79"/>
        <end position="115"/>
    </location>
</feature>
<dbReference type="EMBL" id="JBHSBI010000027">
    <property type="protein sequence ID" value="MFC4013313.1"/>
    <property type="molecule type" value="Genomic_DNA"/>
</dbReference>
<proteinExistence type="predicted"/>
<keyword evidence="2" id="KW-0812">Transmembrane</keyword>
<evidence type="ECO:0008006" key="5">
    <source>
        <dbReference type="Google" id="ProtNLM"/>
    </source>
</evidence>
<comment type="caution">
    <text evidence="3">The sequence shown here is derived from an EMBL/GenBank/DDBJ whole genome shotgun (WGS) entry which is preliminary data.</text>
</comment>
<gene>
    <name evidence="3" type="ORF">ACFOY2_39225</name>
</gene>
<keyword evidence="4" id="KW-1185">Reference proteome</keyword>
<sequence>MIPEEREIGQGRRAALAALALGAATLIIYALFASGFGRPLPAEPVDRPGVVPARVADDSVLAVVTGDFWLTYLPAGLKRSGGGVVDREDGSGRQGGVGTAGRRSSGGAGGPAGGVEGGWARFGTADRYVEARIEHGAVATTWKGYRDRVALLDTRATVVRGRPAVVGRHPGGGRMIVWLERAGTGAWVRASDSLSNELVAVAASAKLL</sequence>
<evidence type="ECO:0000313" key="4">
    <source>
        <dbReference type="Proteomes" id="UP001595851"/>
    </source>
</evidence>
<reference evidence="4" key="1">
    <citation type="journal article" date="2019" name="Int. J. Syst. Evol. Microbiol.">
        <title>The Global Catalogue of Microorganisms (GCM) 10K type strain sequencing project: providing services to taxonomists for standard genome sequencing and annotation.</title>
        <authorList>
            <consortium name="The Broad Institute Genomics Platform"/>
            <consortium name="The Broad Institute Genome Sequencing Center for Infectious Disease"/>
            <person name="Wu L."/>
            <person name="Ma J."/>
        </authorList>
    </citation>
    <scope>NUCLEOTIDE SEQUENCE [LARGE SCALE GENOMIC DNA]</scope>
    <source>
        <strain evidence="4">TBRC 1276</strain>
    </source>
</reference>
<evidence type="ECO:0000313" key="3">
    <source>
        <dbReference type="EMBL" id="MFC4013313.1"/>
    </source>
</evidence>